<keyword evidence="1" id="KW-0732">Signal</keyword>
<dbReference type="PANTHER" id="PTHR38123">
    <property type="entry name" value="CELL WALL SERINE-THREONINE-RICH GALACTOMANNOPROTEIN MP1 (AFU_ORTHOLOGUE AFUA_4G03240)"/>
    <property type="match status" value="1"/>
</dbReference>
<dbReference type="Pfam" id="PF12296">
    <property type="entry name" value="HsbA"/>
    <property type="match status" value="1"/>
</dbReference>
<dbReference type="PANTHER" id="PTHR38123:SF1">
    <property type="entry name" value="HYDROPHOBIC SURFACE BINDING PROTEIN"/>
    <property type="match status" value="1"/>
</dbReference>
<organism evidence="2 3">
    <name type="scientific">Crucibulum laeve</name>
    <dbReference type="NCBI Taxonomy" id="68775"/>
    <lineage>
        <taxon>Eukaryota</taxon>
        <taxon>Fungi</taxon>
        <taxon>Dikarya</taxon>
        <taxon>Basidiomycota</taxon>
        <taxon>Agaricomycotina</taxon>
        <taxon>Agaricomycetes</taxon>
        <taxon>Agaricomycetidae</taxon>
        <taxon>Agaricales</taxon>
        <taxon>Agaricineae</taxon>
        <taxon>Nidulariaceae</taxon>
        <taxon>Crucibulum</taxon>
    </lineage>
</organism>
<dbReference type="STRING" id="68775.A0A5C3LKV8"/>
<evidence type="ECO:0000313" key="3">
    <source>
        <dbReference type="Proteomes" id="UP000308652"/>
    </source>
</evidence>
<dbReference type="EMBL" id="ML213649">
    <property type="protein sequence ID" value="TFK33388.1"/>
    <property type="molecule type" value="Genomic_DNA"/>
</dbReference>
<dbReference type="AlphaFoldDB" id="A0A5C3LKV8"/>
<sequence>MQLKFTFALLTSFIATGLASTVANVEADIATISSQVTALDNAINAFPATGGTLLQALTIHNDAAALSPSIQKGTTDVQGVPPPISETDGQTILKSVQGFEPTILDALKQIVAKKAALAALPVGGIVALVKQDLGFLSGNTTAFENALIASAPTDLKSQATAIKTAIDAAFATAIAAYA</sequence>
<keyword evidence="3" id="KW-1185">Reference proteome</keyword>
<gene>
    <name evidence="2" type="ORF">BDQ12DRAFT_615320</name>
</gene>
<reference evidence="2 3" key="1">
    <citation type="journal article" date="2019" name="Nat. Ecol. Evol.">
        <title>Megaphylogeny resolves global patterns of mushroom evolution.</title>
        <authorList>
            <person name="Varga T."/>
            <person name="Krizsan K."/>
            <person name="Foldi C."/>
            <person name="Dima B."/>
            <person name="Sanchez-Garcia M."/>
            <person name="Sanchez-Ramirez S."/>
            <person name="Szollosi G.J."/>
            <person name="Szarkandi J.G."/>
            <person name="Papp V."/>
            <person name="Albert L."/>
            <person name="Andreopoulos W."/>
            <person name="Angelini C."/>
            <person name="Antonin V."/>
            <person name="Barry K.W."/>
            <person name="Bougher N.L."/>
            <person name="Buchanan P."/>
            <person name="Buyck B."/>
            <person name="Bense V."/>
            <person name="Catcheside P."/>
            <person name="Chovatia M."/>
            <person name="Cooper J."/>
            <person name="Damon W."/>
            <person name="Desjardin D."/>
            <person name="Finy P."/>
            <person name="Geml J."/>
            <person name="Haridas S."/>
            <person name="Hughes K."/>
            <person name="Justo A."/>
            <person name="Karasinski D."/>
            <person name="Kautmanova I."/>
            <person name="Kiss B."/>
            <person name="Kocsube S."/>
            <person name="Kotiranta H."/>
            <person name="LaButti K.M."/>
            <person name="Lechner B.E."/>
            <person name="Liimatainen K."/>
            <person name="Lipzen A."/>
            <person name="Lukacs Z."/>
            <person name="Mihaltcheva S."/>
            <person name="Morgado L.N."/>
            <person name="Niskanen T."/>
            <person name="Noordeloos M.E."/>
            <person name="Ohm R.A."/>
            <person name="Ortiz-Santana B."/>
            <person name="Ovrebo C."/>
            <person name="Racz N."/>
            <person name="Riley R."/>
            <person name="Savchenko A."/>
            <person name="Shiryaev A."/>
            <person name="Soop K."/>
            <person name="Spirin V."/>
            <person name="Szebenyi C."/>
            <person name="Tomsovsky M."/>
            <person name="Tulloss R.E."/>
            <person name="Uehling J."/>
            <person name="Grigoriev I.V."/>
            <person name="Vagvolgyi C."/>
            <person name="Papp T."/>
            <person name="Martin F.M."/>
            <person name="Miettinen O."/>
            <person name="Hibbett D.S."/>
            <person name="Nagy L.G."/>
        </authorList>
    </citation>
    <scope>NUCLEOTIDE SEQUENCE [LARGE SCALE GENOMIC DNA]</scope>
    <source>
        <strain evidence="2 3">CBS 166.37</strain>
    </source>
</reference>
<evidence type="ECO:0000256" key="1">
    <source>
        <dbReference type="SAM" id="SignalP"/>
    </source>
</evidence>
<proteinExistence type="predicted"/>
<dbReference type="Gene3D" id="1.20.1280.140">
    <property type="match status" value="1"/>
</dbReference>
<dbReference type="OrthoDB" id="3485059at2759"/>
<feature type="signal peptide" evidence="1">
    <location>
        <begin position="1"/>
        <end position="19"/>
    </location>
</feature>
<dbReference type="Proteomes" id="UP000308652">
    <property type="component" value="Unassembled WGS sequence"/>
</dbReference>
<evidence type="ECO:0000313" key="2">
    <source>
        <dbReference type="EMBL" id="TFK33388.1"/>
    </source>
</evidence>
<dbReference type="GO" id="GO:0005576">
    <property type="term" value="C:extracellular region"/>
    <property type="evidence" value="ECO:0007669"/>
    <property type="project" value="TreeGrafter"/>
</dbReference>
<feature type="chain" id="PRO_5022719426" evidence="1">
    <location>
        <begin position="20"/>
        <end position="178"/>
    </location>
</feature>
<protein>
    <submittedName>
        <fullName evidence="2">Hydrophobic surface binding protein A-domain-containing protein</fullName>
    </submittedName>
</protein>
<accession>A0A5C3LKV8</accession>
<name>A0A5C3LKV8_9AGAR</name>
<dbReference type="InterPro" id="IPR021054">
    <property type="entry name" value="Cell_wall_mannoprotein_1"/>
</dbReference>